<evidence type="ECO:0000256" key="1">
    <source>
        <dbReference type="SAM" id="Phobius"/>
    </source>
</evidence>
<dbReference type="Proteomes" id="UP001166286">
    <property type="component" value="Unassembled WGS sequence"/>
</dbReference>
<keyword evidence="3" id="KW-1185">Reference proteome</keyword>
<sequence length="405" mass="46258">MHYLGRLTSITISYTLLVAVVWQIFTFLARLYVLILQRKKLISTSITASAVATTENIEPLHDFQYKTVPPIKYRPFETKRHVAMGIKKSKKEDWIRIDRDYLDRMIYRKQLVDNFPKVCLGTSKASYPAIRELYEEVVLDLLPKRFPTIFQIKGDVFYNLVTGSQHSISTALRDHTAMLQHLAMNVEEDFWFMVPNERNEFILQGFVACFPQGLLPPAKVGMSVSEIHEPVPGYDGRLKKGVVRCFERMERGSSVARLNWAIQCNSSTLHLPYDGANTLKNPTSPSQNTDFNPESSFLRVEHHTLTCLFKTGTITFAVRSYLTPLTEIRDEGSGPALAEACESMPEAFAVYKNRLTWGGKLCAWLREEKIGREECEGRGVYGDREREEQCPFDMKRGEGGAYPFA</sequence>
<evidence type="ECO:0000313" key="2">
    <source>
        <dbReference type="EMBL" id="KAK0512037.1"/>
    </source>
</evidence>
<keyword evidence="1" id="KW-1133">Transmembrane helix</keyword>
<gene>
    <name evidence="2" type="ORF">JMJ35_005165</name>
</gene>
<dbReference type="EMBL" id="JAFEKC020000011">
    <property type="protein sequence ID" value="KAK0512037.1"/>
    <property type="molecule type" value="Genomic_DNA"/>
</dbReference>
<evidence type="ECO:0000313" key="3">
    <source>
        <dbReference type="Proteomes" id="UP001166286"/>
    </source>
</evidence>
<proteinExistence type="predicted"/>
<name>A0AA39V1F9_9LECA</name>
<dbReference type="Pfam" id="PF11927">
    <property type="entry name" value="HODM_asu-like"/>
    <property type="match status" value="1"/>
</dbReference>
<reference evidence="2" key="1">
    <citation type="submission" date="2023-03" db="EMBL/GenBank/DDBJ databases">
        <title>Complete genome of Cladonia borealis.</title>
        <authorList>
            <person name="Park H."/>
        </authorList>
    </citation>
    <scope>NUCLEOTIDE SEQUENCE</scope>
    <source>
        <strain evidence="2">ANT050790</strain>
    </source>
</reference>
<comment type="caution">
    <text evidence="2">The sequence shown here is derived from an EMBL/GenBank/DDBJ whole genome shotgun (WGS) entry which is preliminary data.</text>
</comment>
<accession>A0AA39V1F9</accession>
<keyword evidence="1" id="KW-0472">Membrane</keyword>
<protein>
    <submittedName>
        <fullName evidence="2">Uncharacterized protein</fullName>
    </submittedName>
</protein>
<dbReference type="AlphaFoldDB" id="A0AA39V1F9"/>
<feature type="transmembrane region" description="Helical" evidence="1">
    <location>
        <begin position="12"/>
        <end position="33"/>
    </location>
</feature>
<dbReference type="InterPro" id="IPR021848">
    <property type="entry name" value="HODM_asu-like"/>
</dbReference>
<organism evidence="2 3">
    <name type="scientific">Cladonia borealis</name>
    <dbReference type="NCBI Taxonomy" id="184061"/>
    <lineage>
        <taxon>Eukaryota</taxon>
        <taxon>Fungi</taxon>
        <taxon>Dikarya</taxon>
        <taxon>Ascomycota</taxon>
        <taxon>Pezizomycotina</taxon>
        <taxon>Lecanoromycetes</taxon>
        <taxon>OSLEUM clade</taxon>
        <taxon>Lecanoromycetidae</taxon>
        <taxon>Lecanorales</taxon>
        <taxon>Lecanorineae</taxon>
        <taxon>Cladoniaceae</taxon>
        <taxon>Cladonia</taxon>
    </lineage>
</organism>
<keyword evidence="1" id="KW-0812">Transmembrane</keyword>